<dbReference type="InterPro" id="IPR005835">
    <property type="entry name" value="NTP_transferase_dom"/>
</dbReference>
<proteinExistence type="inferred from homology"/>
<dbReference type="OrthoDB" id="9803871at2"/>
<evidence type="ECO:0000256" key="6">
    <source>
        <dbReference type="ARBA" id="ARBA00022695"/>
    </source>
</evidence>
<evidence type="ECO:0000256" key="8">
    <source>
        <dbReference type="ARBA" id="ARBA00022842"/>
    </source>
</evidence>
<comment type="function">
    <text evidence="10">Catalyzes the formation of dTDP-glucose, from dTTP and glucose 1-phosphate, as well as its pyrophosphorolysis.</text>
</comment>
<evidence type="ECO:0000256" key="4">
    <source>
        <dbReference type="ARBA" id="ARBA00017654"/>
    </source>
</evidence>
<evidence type="ECO:0000256" key="1">
    <source>
        <dbReference type="ARBA" id="ARBA00001946"/>
    </source>
</evidence>
<dbReference type="InterPro" id="IPR029044">
    <property type="entry name" value="Nucleotide-diphossugar_trans"/>
</dbReference>
<keyword evidence="13" id="KW-1185">Reference proteome</keyword>
<dbReference type="STRING" id="1464122.SAMN05421737_102170"/>
<dbReference type="AlphaFoldDB" id="A0A1G6GZ41"/>
<evidence type="ECO:0000313" key="12">
    <source>
        <dbReference type="EMBL" id="SDB87168.1"/>
    </source>
</evidence>
<dbReference type="Gene3D" id="3.90.550.10">
    <property type="entry name" value="Spore Coat Polysaccharide Biosynthesis Protein SpsA, Chain A"/>
    <property type="match status" value="1"/>
</dbReference>
<evidence type="ECO:0000259" key="11">
    <source>
        <dbReference type="Pfam" id="PF00483"/>
    </source>
</evidence>
<dbReference type="GO" id="GO:0046872">
    <property type="term" value="F:metal ion binding"/>
    <property type="evidence" value="ECO:0007669"/>
    <property type="project" value="UniProtKB-KW"/>
</dbReference>
<accession>A0A1G6GZ41</accession>
<evidence type="ECO:0000256" key="10">
    <source>
        <dbReference type="RuleBase" id="RU003706"/>
    </source>
</evidence>
<gene>
    <name evidence="12" type="ORF">SAMN05421737_102170</name>
</gene>
<evidence type="ECO:0000256" key="5">
    <source>
        <dbReference type="ARBA" id="ARBA00022679"/>
    </source>
</evidence>
<dbReference type="CDD" id="cd02538">
    <property type="entry name" value="G1P_TT_short"/>
    <property type="match status" value="1"/>
</dbReference>
<dbReference type="Proteomes" id="UP000242662">
    <property type="component" value="Unassembled WGS sequence"/>
</dbReference>
<comment type="similarity">
    <text evidence="2 10">Belongs to the glucose-1-phosphate thymidylyltransferase family.</text>
</comment>
<keyword evidence="7 10" id="KW-0479">Metal-binding</keyword>
<dbReference type="PANTHER" id="PTHR43532">
    <property type="entry name" value="GLUCOSE-1-PHOSPHATE THYMIDYLYLTRANSFERASE"/>
    <property type="match status" value="1"/>
</dbReference>
<evidence type="ECO:0000256" key="7">
    <source>
        <dbReference type="ARBA" id="ARBA00022723"/>
    </source>
</evidence>
<sequence>MRGIILAGGYGTRLYPLTEVTSKHLLPVYDKPLIYYPLSVLMLAGITDILIISTPAHMHQYEQVLGDGKKLGIKLHYMKQEKPEGIAQAFLLAESFIGSEDVGLILGDNIFYGQGLPRMIKQAINDHQGATLFCYEVNDPARFGVLTFSNDGSVQAIDEKPAYPNSNWAVTGLYIYDADVVQMAKTLTPSARGELEITDINNAYLRDGRLRVVKIGRGSAWFDTGTPQSMLSAAVFMEMIEQRQCVKVGCIEEVAFRMGYISKAELLKLAEPLKDRVYGQYLLRVATEEA</sequence>
<protein>
    <recommendedName>
        <fullName evidence="4 10">Glucose-1-phosphate thymidylyltransferase</fullName>
        <ecNumber evidence="3 10">2.7.7.24</ecNumber>
    </recommendedName>
</protein>
<dbReference type="SUPFAM" id="SSF53448">
    <property type="entry name" value="Nucleotide-diphospho-sugar transferases"/>
    <property type="match status" value="1"/>
</dbReference>
<dbReference type="PANTHER" id="PTHR43532:SF1">
    <property type="entry name" value="GLUCOSE-1-PHOSPHATE THYMIDYLYLTRANSFERASE 1"/>
    <property type="match status" value="1"/>
</dbReference>
<evidence type="ECO:0000313" key="13">
    <source>
        <dbReference type="Proteomes" id="UP000242662"/>
    </source>
</evidence>
<organism evidence="12 13">
    <name type="scientific">Shouchella lonarensis</name>
    <dbReference type="NCBI Taxonomy" id="1464122"/>
    <lineage>
        <taxon>Bacteria</taxon>
        <taxon>Bacillati</taxon>
        <taxon>Bacillota</taxon>
        <taxon>Bacilli</taxon>
        <taxon>Bacillales</taxon>
        <taxon>Bacillaceae</taxon>
        <taxon>Shouchella</taxon>
    </lineage>
</organism>
<name>A0A1G6GZ41_9BACI</name>
<evidence type="ECO:0000256" key="9">
    <source>
        <dbReference type="ARBA" id="ARBA00049336"/>
    </source>
</evidence>
<evidence type="ECO:0000256" key="2">
    <source>
        <dbReference type="ARBA" id="ARBA00010480"/>
    </source>
</evidence>
<reference evidence="13" key="1">
    <citation type="submission" date="2016-09" db="EMBL/GenBank/DDBJ databases">
        <authorList>
            <person name="Varghese N."/>
            <person name="Submissions S."/>
        </authorList>
    </citation>
    <scope>NUCLEOTIDE SEQUENCE [LARGE SCALE GENOMIC DNA]</scope>
    <source>
        <strain evidence="13">25nlg</strain>
    </source>
</reference>
<dbReference type="EC" id="2.7.7.24" evidence="3 10"/>
<dbReference type="NCBIfam" id="TIGR01207">
    <property type="entry name" value="rmlA"/>
    <property type="match status" value="1"/>
</dbReference>
<dbReference type="FunFam" id="3.90.550.10:FF:000023">
    <property type="entry name" value="Glucose-1-phosphate thymidylyltransferase"/>
    <property type="match status" value="1"/>
</dbReference>
<evidence type="ECO:0000256" key="3">
    <source>
        <dbReference type="ARBA" id="ARBA00012461"/>
    </source>
</evidence>
<keyword evidence="5 10" id="KW-0808">Transferase</keyword>
<dbReference type="EMBL" id="FMYM01000002">
    <property type="protein sequence ID" value="SDB87168.1"/>
    <property type="molecule type" value="Genomic_DNA"/>
</dbReference>
<comment type="catalytic activity">
    <reaction evidence="9 10">
        <text>dTTP + alpha-D-glucose 1-phosphate + H(+) = dTDP-alpha-D-glucose + diphosphate</text>
        <dbReference type="Rhea" id="RHEA:15225"/>
        <dbReference type="ChEBI" id="CHEBI:15378"/>
        <dbReference type="ChEBI" id="CHEBI:33019"/>
        <dbReference type="ChEBI" id="CHEBI:37568"/>
        <dbReference type="ChEBI" id="CHEBI:57477"/>
        <dbReference type="ChEBI" id="CHEBI:58601"/>
        <dbReference type="EC" id="2.7.7.24"/>
    </reaction>
</comment>
<dbReference type="Pfam" id="PF00483">
    <property type="entry name" value="NTP_transferase"/>
    <property type="match status" value="1"/>
</dbReference>
<comment type="cofactor">
    <cofactor evidence="1">
        <name>Mg(2+)</name>
        <dbReference type="ChEBI" id="CHEBI:18420"/>
    </cofactor>
</comment>
<dbReference type="GO" id="GO:0008879">
    <property type="term" value="F:glucose-1-phosphate thymidylyltransferase activity"/>
    <property type="evidence" value="ECO:0007669"/>
    <property type="project" value="UniProtKB-EC"/>
</dbReference>
<feature type="domain" description="Nucleotidyl transferase" evidence="11">
    <location>
        <begin position="3"/>
        <end position="237"/>
    </location>
</feature>
<keyword evidence="6 10" id="KW-0548">Nucleotidyltransferase</keyword>
<dbReference type="RefSeq" id="WP_090774748.1">
    <property type="nucleotide sequence ID" value="NZ_FMYM01000002.1"/>
</dbReference>
<keyword evidence="8 10" id="KW-0460">Magnesium</keyword>
<dbReference type="InterPro" id="IPR005907">
    <property type="entry name" value="G1P_thy_trans_s"/>
</dbReference>